<feature type="compositionally biased region" description="Low complexity" evidence="1">
    <location>
        <begin position="151"/>
        <end position="174"/>
    </location>
</feature>
<organism evidence="3 4">
    <name type="scientific">Nonomuraea typhae</name>
    <dbReference type="NCBI Taxonomy" id="2603600"/>
    <lineage>
        <taxon>Bacteria</taxon>
        <taxon>Bacillati</taxon>
        <taxon>Actinomycetota</taxon>
        <taxon>Actinomycetes</taxon>
        <taxon>Streptosporangiales</taxon>
        <taxon>Streptosporangiaceae</taxon>
        <taxon>Nonomuraea</taxon>
    </lineage>
</organism>
<dbReference type="RefSeq" id="WP_397081864.1">
    <property type="nucleotide sequence ID" value="NZ_JBITGY010000003.1"/>
</dbReference>
<dbReference type="Gene3D" id="3.30.70.100">
    <property type="match status" value="1"/>
</dbReference>
<feature type="domain" description="NIPSNAP" evidence="2">
    <location>
        <begin position="3"/>
        <end position="91"/>
    </location>
</feature>
<name>A0ABW7YSH7_9ACTN</name>
<protein>
    <submittedName>
        <fullName evidence="3">NIPSNAP family protein</fullName>
    </submittedName>
</protein>
<evidence type="ECO:0000313" key="3">
    <source>
        <dbReference type="EMBL" id="MFI6498632.1"/>
    </source>
</evidence>
<evidence type="ECO:0000259" key="2">
    <source>
        <dbReference type="Pfam" id="PF07978"/>
    </source>
</evidence>
<dbReference type="InterPro" id="IPR012577">
    <property type="entry name" value="NIPSNAP"/>
</dbReference>
<feature type="compositionally biased region" description="Low complexity" evidence="1">
    <location>
        <begin position="114"/>
        <end position="138"/>
    </location>
</feature>
<dbReference type="Pfam" id="PF07978">
    <property type="entry name" value="NIPSNAP"/>
    <property type="match status" value="1"/>
</dbReference>
<proteinExistence type="predicted"/>
<gene>
    <name evidence="3" type="ORF">ACIBG2_14670</name>
</gene>
<dbReference type="EMBL" id="JBITGY010000003">
    <property type="protein sequence ID" value="MFI6498632.1"/>
    <property type="molecule type" value="Genomic_DNA"/>
</dbReference>
<dbReference type="InterPro" id="IPR011008">
    <property type="entry name" value="Dimeric_a/b-barrel"/>
</dbReference>
<evidence type="ECO:0000256" key="1">
    <source>
        <dbReference type="SAM" id="MobiDB-lite"/>
    </source>
</evidence>
<sequence>MIYELRRYTLRPGTRDALIELFEREFVETQEEVGIELVAQFREPAAPDAFVWIRAFPDMDARQRSLTAFYTGPAWKAHRDAARATMIDTDDVLLLRSVLGEPFGGVTAPRAPVDAGAHAGAHAGDPAGPESGAPPAEAARPEGGDPPPEAAGPESGAPPAEAARPESGGPPAEAAGPYEMGVYVLTVFHVADGFTERFAELAPGAVACFETEPAANTYTPLPVREGVNVFAWFTAGADKPVLEGVDELLTGPPEQYVLQPTARSRVR</sequence>
<evidence type="ECO:0000313" key="4">
    <source>
        <dbReference type="Proteomes" id="UP001612741"/>
    </source>
</evidence>
<feature type="region of interest" description="Disordered" evidence="1">
    <location>
        <begin position="110"/>
        <end position="174"/>
    </location>
</feature>
<dbReference type="Proteomes" id="UP001612741">
    <property type="component" value="Unassembled WGS sequence"/>
</dbReference>
<accession>A0ABW7YSH7</accession>
<comment type="caution">
    <text evidence="3">The sequence shown here is derived from an EMBL/GenBank/DDBJ whole genome shotgun (WGS) entry which is preliminary data.</text>
</comment>
<reference evidence="3 4" key="1">
    <citation type="submission" date="2024-10" db="EMBL/GenBank/DDBJ databases">
        <title>The Natural Products Discovery Center: Release of the First 8490 Sequenced Strains for Exploring Actinobacteria Biosynthetic Diversity.</title>
        <authorList>
            <person name="Kalkreuter E."/>
            <person name="Kautsar S.A."/>
            <person name="Yang D."/>
            <person name="Bader C.D."/>
            <person name="Teijaro C.N."/>
            <person name="Fluegel L."/>
            <person name="Davis C.M."/>
            <person name="Simpson J.R."/>
            <person name="Lauterbach L."/>
            <person name="Steele A.D."/>
            <person name="Gui C."/>
            <person name="Meng S."/>
            <person name="Li G."/>
            <person name="Viehrig K."/>
            <person name="Ye F."/>
            <person name="Su P."/>
            <person name="Kiefer A.F."/>
            <person name="Nichols A."/>
            <person name="Cepeda A.J."/>
            <person name="Yan W."/>
            <person name="Fan B."/>
            <person name="Jiang Y."/>
            <person name="Adhikari A."/>
            <person name="Zheng C.-J."/>
            <person name="Schuster L."/>
            <person name="Cowan T.M."/>
            <person name="Smanski M.J."/>
            <person name="Chevrette M.G."/>
            <person name="De Carvalho L.P.S."/>
            <person name="Shen B."/>
        </authorList>
    </citation>
    <scope>NUCLEOTIDE SEQUENCE [LARGE SCALE GENOMIC DNA]</scope>
    <source>
        <strain evidence="3 4">NPDC050545</strain>
    </source>
</reference>
<keyword evidence="4" id="KW-1185">Reference proteome</keyword>
<dbReference type="SUPFAM" id="SSF54909">
    <property type="entry name" value="Dimeric alpha+beta barrel"/>
    <property type="match status" value="1"/>
</dbReference>